<dbReference type="AlphaFoldDB" id="A0A485M5F3"/>
<sequence>MEDKGFDYINVIPLVDVMLVLLTIVLTTSTFVATGSMPVELPRAREVHGDALKTLTVEIDASGRIFMNAAPVSLEGMRAMMSPLERSLPVQIRADRAIALQVFVDVLEIIQTLGFTRVNLQLELKK</sequence>
<dbReference type="GO" id="GO:0005886">
    <property type="term" value="C:plasma membrane"/>
    <property type="evidence" value="ECO:0007669"/>
    <property type="project" value="UniProtKB-SubCell"/>
</dbReference>
<evidence type="ECO:0000256" key="6">
    <source>
        <dbReference type="SAM" id="Phobius"/>
    </source>
</evidence>
<feature type="transmembrane region" description="Helical" evidence="6">
    <location>
        <begin position="12"/>
        <end position="33"/>
    </location>
</feature>
<dbReference type="Pfam" id="PF02472">
    <property type="entry name" value="ExbD"/>
    <property type="match status" value="1"/>
</dbReference>
<dbReference type="EMBL" id="CAADRM010000150">
    <property type="protein sequence ID" value="VFU18405.1"/>
    <property type="molecule type" value="Genomic_DNA"/>
</dbReference>
<reference evidence="7" key="1">
    <citation type="submission" date="2019-03" db="EMBL/GenBank/DDBJ databases">
        <authorList>
            <person name="Hao L."/>
        </authorList>
    </citation>
    <scope>NUCLEOTIDE SEQUENCE</scope>
</reference>
<keyword evidence="2" id="KW-1003">Cell membrane</keyword>
<dbReference type="PANTHER" id="PTHR30558:SF7">
    <property type="entry name" value="TOL-PAL SYSTEM PROTEIN TOLR"/>
    <property type="match status" value="1"/>
</dbReference>
<organism evidence="7">
    <name type="scientific">anaerobic digester metagenome</name>
    <dbReference type="NCBI Taxonomy" id="1263854"/>
    <lineage>
        <taxon>unclassified sequences</taxon>
        <taxon>metagenomes</taxon>
        <taxon>ecological metagenomes</taxon>
    </lineage>
</organism>
<accession>A0A485M5F3</accession>
<proteinExistence type="predicted"/>
<name>A0A485M5F3_9ZZZZ</name>
<evidence type="ECO:0000256" key="1">
    <source>
        <dbReference type="ARBA" id="ARBA00004162"/>
    </source>
</evidence>
<keyword evidence="5 6" id="KW-0472">Membrane</keyword>
<dbReference type="InterPro" id="IPR003400">
    <property type="entry name" value="ExbD"/>
</dbReference>
<evidence type="ECO:0000256" key="5">
    <source>
        <dbReference type="ARBA" id="ARBA00023136"/>
    </source>
</evidence>
<dbReference type="GO" id="GO:0022857">
    <property type="term" value="F:transmembrane transporter activity"/>
    <property type="evidence" value="ECO:0007669"/>
    <property type="project" value="InterPro"/>
</dbReference>
<comment type="subcellular location">
    <subcellularLocation>
        <location evidence="1">Cell membrane</location>
        <topology evidence="1">Single-pass membrane protein</topology>
    </subcellularLocation>
</comment>
<dbReference type="PANTHER" id="PTHR30558">
    <property type="entry name" value="EXBD MEMBRANE COMPONENT OF PMF-DRIVEN MACROMOLECULE IMPORT SYSTEM"/>
    <property type="match status" value="1"/>
</dbReference>
<evidence type="ECO:0000256" key="3">
    <source>
        <dbReference type="ARBA" id="ARBA00022692"/>
    </source>
</evidence>
<keyword evidence="4 6" id="KW-1133">Transmembrane helix</keyword>
<dbReference type="Gene3D" id="3.30.420.270">
    <property type="match status" value="1"/>
</dbReference>
<gene>
    <name evidence="7" type="primary">exbD</name>
    <name evidence="7" type="ORF">SCFA_820033</name>
</gene>
<evidence type="ECO:0000256" key="4">
    <source>
        <dbReference type="ARBA" id="ARBA00022989"/>
    </source>
</evidence>
<protein>
    <submittedName>
        <fullName evidence="7">Biopolymer transport protein ExbD</fullName>
    </submittedName>
</protein>
<keyword evidence="3 6" id="KW-0812">Transmembrane</keyword>
<evidence type="ECO:0000256" key="2">
    <source>
        <dbReference type="ARBA" id="ARBA00022475"/>
    </source>
</evidence>
<evidence type="ECO:0000313" key="7">
    <source>
        <dbReference type="EMBL" id="VFU18405.1"/>
    </source>
</evidence>